<dbReference type="SUPFAM" id="SSF54534">
    <property type="entry name" value="FKBP-like"/>
    <property type="match status" value="1"/>
</dbReference>
<protein>
    <submittedName>
        <fullName evidence="3">Nucleoside diphosphate kinase regulator</fullName>
    </submittedName>
</protein>
<comment type="caution">
    <text evidence="3">The sequence shown here is derived from an EMBL/GenBank/DDBJ whole genome shotgun (WGS) entry which is preliminary data.</text>
</comment>
<keyword evidence="3" id="KW-0418">Kinase</keyword>
<gene>
    <name evidence="3" type="ORF">ESB00_03575</name>
</gene>
<evidence type="ECO:0000259" key="1">
    <source>
        <dbReference type="Pfam" id="PF01272"/>
    </source>
</evidence>
<sequence length="134" mass="14724">MNPTPLYITRDDHNRLHLLINAALRTSRSAALEKLRGELDRAVVIDPAAVPPDIVTMGSTVKIEDLYTSEIEEYTLTYPDRADIAAGRLSILAPIGTALIGFREGSIVDWPTPGGIRRLKIHRVTQPALAETRA</sequence>
<dbReference type="GO" id="GO:0006354">
    <property type="term" value="P:DNA-templated transcription elongation"/>
    <property type="evidence" value="ECO:0007669"/>
    <property type="project" value="TreeGrafter"/>
</dbReference>
<reference evidence="3 4" key="1">
    <citation type="submission" date="2019-01" db="EMBL/GenBank/DDBJ databases">
        <title>Lacunisphaera sp. strain TWA-58.</title>
        <authorList>
            <person name="Chen W.-M."/>
        </authorList>
    </citation>
    <scope>NUCLEOTIDE SEQUENCE [LARGE SCALE GENOMIC DNA]</scope>
    <source>
        <strain evidence="3 4">TWA-58</strain>
    </source>
</reference>
<dbReference type="GO" id="GO:0032784">
    <property type="term" value="P:regulation of DNA-templated transcription elongation"/>
    <property type="evidence" value="ECO:0007669"/>
    <property type="project" value="InterPro"/>
</dbReference>
<feature type="domain" description="Regulator of nucleoside diphosphate kinase N-terminal" evidence="2">
    <location>
        <begin position="5"/>
        <end position="44"/>
    </location>
</feature>
<proteinExistence type="predicted"/>
<evidence type="ECO:0000313" key="4">
    <source>
        <dbReference type="Proteomes" id="UP000290218"/>
    </source>
</evidence>
<keyword evidence="3" id="KW-0808">Transferase</keyword>
<feature type="domain" description="Transcription elongation factor GreA/GreB C-terminal" evidence="1">
    <location>
        <begin position="51"/>
        <end position="125"/>
    </location>
</feature>
<dbReference type="GO" id="GO:0016301">
    <property type="term" value="F:kinase activity"/>
    <property type="evidence" value="ECO:0007669"/>
    <property type="project" value="UniProtKB-KW"/>
</dbReference>
<dbReference type="NCBIfam" id="NF004396">
    <property type="entry name" value="PRK05753.1"/>
    <property type="match status" value="1"/>
</dbReference>
<dbReference type="GO" id="GO:0003677">
    <property type="term" value="F:DNA binding"/>
    <property type="evidence" value="ECO:0007669"/>
    <property type="project" value="InterPro"/>
</dbReference>
<dbReference type="InterPro" id="IPR036953">
    <property type="entry name" value="GreA/GreB_C_sf"/>
</dbReference>
<evidence type="ECO:0000313" key="3">
    <source>
        <dbReference type="EMBL" id="RXK54991.1"/>
    </source>
</evidence>
<dbReference type="EMBL" id="SDHX01000001">
    <property type="protein sequence ID" value="RXK54991.1"/>
    <property type="molecule type" value="Genomic_DNA"/>
</dbReference>
<dbReference type="OrthoDB" id="192847at2"/>
<dbReference type="RefSeq" id="WP_129046357.1">
    <property type="nucleotide sequence ID" value="NZ_SDHX01000001.1"/>
</dbReference>
<dbReference type="Proteomes" id="UP000290218">
    <property type="component" value="Unassembled WGS sequence"/>
</dbReference>
<dbReference type="Gene3D" id="3.10.50.30">
    <property type="entry name" value="Transcription elongation factor, GreA/GreB, C-terminal domain"/>
    <property type="match status" value="1"/>
</dbReference>
<dbReference type="Pfam" id="PF14760">
    <property type="entry name" value="Rnk_N"/>
    <property type="match status" value="1"/>
</dbReference>
<dbReference type="InterPro" id="IPR023459">
    <property type="entry name" value="Tscrpt_elong_fac_GreA/B_fam"/>
</dbReference>
<organism evidence="3 4">
    <name type="scientific">Oleiharenicola lentus</name>
    <dbReference type="NCBI Taxonomy" id="2508720"/>
    <lineage>
        <taxon>Bacteria</taxon>
        <taxon>Pseudomonadati</taxon>
        <taxon>Verrucomicrobiota</taxon>
        <taxon>Opitutia</taxon>
        <taxon>Opitutales</taxon>
        <taxon>Opitutaceae</taxon>
        <taxon>Oleiharenicola</taxon>
    </lineage>
</organism>
<dbReference type="InterPro" id="IPR029462">
    <property type="entry name" value="Rnk_N"/>
</dbReference>
<evidence type="ECO:0000259" key="2">
    <source>
        <dbReference type="Pfam" id="PF14760"/>
    </source>
</evidence>
<dbReference type="GO" id="GO:0070063">
    <property type="term" value="F:RNA polymerase binding"/>
    <property type="evidence" value="ECO:0007669"/>
    <property type="project" value="InterPro"/>
</dbReference>
<keyword evidence="4" id="KW-1185">Reference proteome</keyword>
<name>A0A4Q1C839_9BACT</name>
<dbReference type="PANTHER" id="PTHR30437">
    <property type="entry name" value="TRANSCRIPTION ELONGATION FACTOR GREA"/>
    <property type="match status" value="1"/>
</dbReference>
<dbReference type="PANTHER" id="PTHR30437:SF5">
    <property type="entry name" value="REGULATOR OF NUCLEOSIDE DIPHOSPHATE KINASE"/>
    <property type="match status" value="1"/>
</dbReference>
<accession>A0A4Q1C839</accession>
<dbReference type="InterPro" id="IPR001437">
    <property type="entry name" value="Tscrpt_elong_fac_GreA/B_C"/>
</dbReference>
<dbReference type="Pfam" id="PF01272">
    <property type="entry name" value="GreA_GreB"/>
    <property type="match status" value="1"/>
</dbReference>
<dbReference type="AlphaFoldDB" id="A0A4Q1C839"/>